<dbReference type="OrthoDB" id="383241at2157"/>
<dbReference type="GO" id="GO:0005829">
    <property type="term" value="C:cytosol"/>
    <property type="evidence" value="ECO:0007669"/>
    <property type="project" value="TreeGrafter"/>
</dbReference>
<dbReference type="Pfam" id="PF04378">
    <property type="entry name" value="RsmJ"/>
    <property type="match status" value="1"/>
</dbReference>
<dbReference type="HOGENOM" id="CLU_1127107_0_0_2"/>
<dbReference type="Proteomes" id="UP000000674">
    <property type="component" value="Chromosome"/>
</dbReference>
<sequence length="246" mass="27832">MYDHREHAGNAGDVWKHFLLSEAAAYLLCRSDLVYAESHAGYTAYTLAPNGEWRWGIGRCWHLRSEIESPYFAVLEEMNDEHLQIYPGSAKIILRLGRFFRRRVVAELWDISEDVGKSWSACPDIHFHLGDGFSGVMDLLNRRDPGLLLIDPPSPDDQDKAIELLKDASDRGWTAMSWHIMDGAAFPEHLDLHPLVFHEAGLEGGRWRGCIVAVSSGDECLRRHLCHRAGKFRSVLRNLVAGESVV</sequence>
<protein>
    <submittedName>
        <fullName evidence="1">Protein involved in catabolism of external DNA-like protein</fullName>
    </submittedName>
</protein>
<dbReference type="Gene3D" id="3.40.50.150">
    <property type="entry name" value="Vaccinia Virus protein VP39"/>
    <property type="match status" value="1"/>
</dbReference>
<dbReference type="InterPro" id="IPR007473">
    <property type="entry name" value="RlmJ"/>
</dbReference>
<dbReference type="InterPro" id="IPR029063">
    <property type="entry name" value="SAM-dependent_MTases_sf"/>
</dbReference>
<reference evidence="1 2" key="1">
    <citation type="submission" date="2006-10" db="EMBL/GenBank/DDBJ databases">
        <title>Complete sequence of Methanosaeta thermophila PT.</title>
        <authorList>
            <consortium name="US DOE Joint Genome Institute"/>
            <person name="Copeland A."/>
            <person name="Lucas S."/>
            <person name="Lapidus A."/>
            <person name="Barry K."/>
            <person name="Detter J.C."/>
            <person name="Glavina del Rio T."/>
            <person name="Hammon N."/>
            <person name="Israni S."/>
            <person name="Pitluck S."/>
            <person name="Chain P."/>
            <person name="Malfatti S."/>
            <person name="Shin M."/>
            <person name="Vergez L."/>
            <person name="Schmutz J."/>
            <person name="Larimer F."/>
            <person name="Land M."/>
            <person name="Hauser L."/>
            <person name="Kyrpides N."/>
            <person name="Kim E."/>
            <person name="Smith K.S."/>
            <person name="Ingram-Smith C."/>
            <person name="Richardson P."/>
        </authorList>
    </citation>
    <scope>NUCLEOTIDE SEQUENCE [LARGE SCALE GENOMIC DNA]</scope>
    <source>
        <strain evidence="2">DSM 6194 / JCM 14653 / NBRC 101360 / PT</strain>
    </source>
</reference>
<dbReference type="STRING" id="349307.Mthe_0702"/>
<dbReference type="GO" id="GO:0036307">
    <property type="term" value="F:23S rRNA (adenine(2030)-N(6))-methyltransferase activity"/>
    <property type="evidence" value="ECO:0007669"/>
    <property type="project" value="TreeGrafter"/>
</dbReference>
<evidence type="ECO:0000313" key="1">
    <source>
        <dbReference type="EMBL" id="ABK14492.1"/>
    </source>
</evidence>
<evidence type="ECO:0000313" key="2">
    <source>
        <dbReference type="Proteomes" id="UP000000674"/>
    </source>
</evidence>
<dbReference type="SUPFAM" id="SSF53335">
    <property type="entry name" value="S-adenosyl-L-methionine-dependent methyltransferases"/>
    <property type="match status" value="1"/>
</dbReference>
<dbReference type="AlphaFoldDB" id="A0B718"/>
<dbReference type="PANTHER" id="PTHR37426">
    <property type="entry name" value="RIBOSOMAL RNA LARGE SUBUNIT METHYLTRANSFERASE J"/>
    <property type="match status" value="1"/>
</dbReference>
<name>A0B718_METTP</name>
<dbReference type="EMBL" id="CP000477">
    <property type="protein sequence ID" value="ABK14492.1"/>
    <property type="molecule type" value="Genomic_DNA"/>
</dbReference>
<dbReference type="RefSeq" id="WP_011695888.1">
    <property type="nucleotide sequence ID" value="NC_008553.1"/>
</dbReference>
<dbReference type="GO" id="GO:0070475">
    <property type="term" value="P:rRNA base methylation"/>
    <property type="evidence" value="ECO:0007669"/>
    <property type="project" value="InterPro"/>
</dbReference>
<proteinExistence type="predicted"/>
<gene>
    <name evidence="1" type="ordered locus">Mthe_0702</name>
</gene>
<accession>A0B718</accession>
<organism evidence="1 2">
    <name type="scientific">Methanothrix thermoacetophila (strain DSM 6194 / JCM 14653 / NBRC 101360 / PT)</name>
    <name type="common">Methanosaeta thermophila</name>
    <dbReference type="NCBI Taxonomy" id="349307"/>
    <lineage>
        <taxon>Archaea</taxon>
        <taxon>Methanobacteriati</taxon>
        <taxon>Methanobacteriota</taxon>
        <taxon>Stenosarchaea group</taxon>
        <taxon>Methanomicrobia</taxon>
        <taxon>Methanotrichales</taxon>
        <taxon>Methanotrichaceae</taxon>
        <taxon>Methanothrix</taxon>
    </lineage>
</organism>
<dbReference type="KEGG" id="mtp:Mthe_0702"/>
<dbReference type="PANTHER" id="PTHR37426:SF1">
    <property type="entry name" value="RIBOSOMAL RNA LARGE SUBUNIT METHYLTRANSFERASE J"/>
    <property type="match status" value="1"/>
</dbReference>
<keyword evidence="2" id="KW-1185">Reference proteome</keyword>
<dbReference type="GeneID" id="4463475"/>